<name>A0A553N376_9TELE</name>
<evidence type="ECO:0000313" key="3">
    <source>
        <dbReference type="Proteomes" id="UP000316079"/>
    </source>
</evidence>
<reference evidence="2 3" key="1">
    <citation type="journal article" date="2019" name="Sci. Data">
        <title>Hybrid genome assembly and annotation of Danionella translucida.</title>
        <authorList>
            <person name="Kadobianskyi M."/>
            <person name="Schulze L."/>
            <person name="Schuelke M."/>
            <person name="Judkewitz B."/>
        </authorList>
    </citation>
    <scope>NUCLEOTIDE SEQUENCE [LARGE SCALE GENOMIC DNA]</scope>
    <source>
        <strain evidence="2 3">Bolton</strain>
    </source>
</reference>
<dbReference type="AlphaFoldDB" id="A0A553N376"/>
<dbReference type="STRING" id="623744.A0A553N376"/>
<evidence type="ECO:0000313" key="2">
    <source>
        <dbReference type="EMBL" id="TRY59869.1"/>
    </source>
</evidence>
<dbReference type="GO" id="GO:0047631">
    <property type="term" value="F:ADP-ribose diphosphatase activity"/>
    <property type="evidence" value="ECO:0007669"/>
    <property type="project" value="InterPro"/>
</dbReference>
<dbReference type="InterPro" id="IPR015797">
    <property type="entry name" value="NUDIX_hydrolase-like_dom_sf"/>
</dbReference>
<proteinExistence type="predicted"/>
<dbReference type="SUPFAM" id="SSF55811">
    <property type="entry name" value="Nudix"/>
    <property type="match status" value="1"/>
</dbReference>
<accession>A0A553N376</accession>
<dbReference type="Pfam" id="PF00293">
    <property type="entry name" value="NUDIX"/>
    <property type="match status" value="1"/>
</dbReference>
<dbReference type="Pfam" id="PF25969">
    <property type="entry name" value="NUDT9_N"/>
    <property type="match status" value="1"/>
</dbReference>
<organism evidence="2 3">
    <name type="scientific">Danionella cerebrum</name>
    <dbReference type="NCBI Taxonomy" id="2873325"/>
    <lineage>
        <taxon>Eukaryota</taxon>
        <taxon>Metazoa</taxon>
        <taxon>Chordata</taxon>
        <taxon>Craniata</taxon>
        <taxon>Vertebrata</taxon>
        <taxon>Euteleostomi</taxon>
        <taxon>Actinopterygii</taxon>
        <taxon>Neopterygii</taxon>
        <taxon>Teleostei</taxon>
        <taxon>Ostariophysi</taxon>
        <taxon>Cypriniformes</taxon>
        <taxon>Danionidae</taxon>
        <taxon>Danioninae</taxon>
        <taxon>Danionella</taxon>
    </lineage>
</organism>
<sequence>MNRDTDDDRKTDQGKNIPIDLRSCIWTSSSASMAPHIKARCLVYPGSDTQRFPVPDDKVNWDTDWPQYSPVTYTAPTVEKKPVWADPEIGTFCPDFNSLDASVDRRSHEGPYRIQNGKPLNPHGRTGVEGRGLLGRWGPNHAADPIVTRWKKDLTGQRFSHASSQLPVLQFVSIKRLDCGEWAIPGGMVDPGERISQTLQREFSEEALNSLQASPSEKEKIQKRITELFSSDGLQVYKGYVDDPRNTDNAWMETVAVNFHDES</sequence>
<keyword evidence="3" id="KW-1185">Reference proteome</keyword>
<comment type="caution">
    <text evidence="2">The sequence shown here is derived from an EMBL/GenBank/DDBJ whole genome shotgun (WGS) entry which is preliminary data.</text>
</comment>
<dbReference type="Proteomes" id="UP000316079">
    <property type="component" value="Unassembled WGS sequence"/>
</dbReference>
<gene>
    <name evidence="2" type="ORF">DNTS_035280</name>
</gene>
<dbReference type="PROSITE" id="PS51462">
    <property type="entry name" value="NUDIX"/>
    <property type="match status" value="1"/>
</dbReference>
<dbReference type="OrthoDB" id="9972248at2759"/>
<protein>
    <recommendedName>
        <fullName evidence="1">Nudix hydrolase domain-containing protein</fullName>
    </recommendedName>
</protein>
<dbReference type="PANTHER" id="PTHR13030">
    <property type="entry name" value="NUDIX HYDROLASE"/>
    <property type="match status" value="1"/>
</dbReference>
<feature type="non-terminal residue" evidence="2">
    <location>
        <position position="263"/>
    </location>
</feature>
<dbReference type="Gene3D" id="3.90.79.10">
    <property type="entry name" value="Nucleoside Triphosphate Pyrophosphohydrolase"/>
    <property type="match status" value="1"/>
</dbReference>
<dbReference type="InterPro" id="IPR039989">
    <property type="entry name" value="NUDT9"/>
</dbReference>
<dbReference type="CDD" id="cd03670">
    <property type="entry name" value="NUDIX_ADPRase_Nudt9"/>
    <property type="match status" value="1"/>
</dbReference>
<feature type="domain" description="Nudix hydrolase" evidence="1">
    <location>
        <begin position="136"/>
        <end position="263"/>
    </location>
</feature>
<dbReference type="PANTHER" id="PTHR13030:SF8">
    <property type="entry name" value="ADP-RIBOSE PYROPHOSPHATASE, MITOCHONDRIAL"/>
    <property type="match status" value="1"/>
</dbReference>
<dbReference type="EMBL" id="SRMA01027102">
    <property type="protein sequence ID" value="TRY59869.1"/>
    <property type="molecule type" value="Genomic_DNA"/>
</dbReference>
<evidence type="ECO:0000259" key="1">
    <source>
        <dbReference type="PROSITE" id="PS51462"/>
    </source>
</evidence>
<dbReference type="InterPro" id="IPR000086">
    <property type="entry name" value="NUDIX_hydrolase_dom"/>
</dbReference>